<gene>
    <name evidence="4" type="ORF">EXM22_13495</name>
</gene>
<feature type="domain" description="RelA/SpoT" evidence="3">
    <location>
        <begin position="51"/>
        <end position="180"/>
    </location>
</feature>
<accession>A0A5C1QN45</accession>
<dbReference type="SUPFAM" id="SSF48452">
    <property type="entry name" value="TPR-like"/>
    <property type="match status" value="1"/>
</dbReference>
<evidence type="ECO:0000256" key="1">
    <source>
        <dbReference type="PROSITE-ProRule" id="PRU00339"/>
    </source>
</evidence>
<organism evidence="4 5">
    <name type="scientific">Oceanispirochaeta crateris</name>
    <dbReference type="NCBI Taxonomy" id="2518645"/>
    <lineage>
        <taxon>Bacteria</taxon>
        <taxon>Pseudomonadati</taxon>
        <taxon>Spirochaetota</taxon>
        <taxon>Spirochaetia</taxon>
        <taxon>Spirochaetales</taxon>
        <taxon>Spirochaetaceae</taxon>
        <taxon>Oceanispirochaeta</taxon>
    </lineage>
</organism>
<feature type="repeat" description="TPR" evidence="1">
    <location>
        <begin position="293"/>
        <end position="326"/>
    </location>
</feature>
<keyword evidence="5" id="KW-1185">Reference proteome</keyword>
<dbReference type="InterPro" id="IPR007685">
    <property type="entry name" value="RelA_SpoT"/>
</dbReference>
<protein>
    <submittedName>
        <fullName evidence="4">(P)ppGpp synthetase</fullName>
    </submittedName>
</protein>
<feature type="compositionally biased region" description="Basic and acidic residues" evidence="2">
    <location>
        <begin position="233"/>
        <end position="244"/>
    </location>
</feature>
<dbReference type="Pfam" id="PF04607">
    <property type="entry name" value="RelA_SpoT"/>
    <property type="match status" value="1"/>
</dbReference>
<dbReference type="InterPro" id="IPR011990">
    <property type="entry name" value="TPR-like_helical_dom_sf"/>
</dbReference>
<dbReference type="PANTHER" id="PTHR41773">
    <property type="entry name" value="GTP PYROPHOSPHATASE-RELATED"/>
    <property type="match status" value="1"/>
</dbReference>
<dbReference type="Proteomes" id="UP000324209">
    <property type="component" value="Chromosome"/>
</dbReference>
<evidence type="ECO:0000256" key="2">
    <source>
        <dbReference type="SAM" id="MobiDB-lite"/>
    </source>
</evidence>
<dbReference type="Pfam" id="PF13181">
    <property type="entry name" value="TPR_8"/>
    <property type="match status" value="1"/>
</dbReference>
<feature type="region of interest" description="Disordered" evidence="2">
    <location>
        <begin position="230"/>
        <end position="249"/>
    </location>
</feature>
<dbReference type="InterPro" id="IPR043519">
    <property type="entry name" value="NT_sf"/>
</dbReference>
<dbReference type="SUPFAM" id="SSF81301">
    <property type="entry name" value="Nucleotidyltransferase"/>
    <property type="match status" value="1"/>
</dbReference>
<dbReference type="Gene3D" id="1.10.287.860">
    <property type="entry name" value="Nucleotidyltransferase"/>
    <property type="match status" value="1"/>
</dbReference>
<proteinExistence type="predicted"/>
<dbReference type="OrthoDB" id="9789634at2"/>
<dbReference type="AlphaFoldDB" id="A0A5C1QN45"/>
<dbReference type="Gene3D" id="3.30.460.10">
    <property type="entry name" value="Beta Polymerase, domain 2"/>
    <property type="match status" value="1"/>
</dbReference>
<dbReference type="PROSITE" id="PS50005">
    <property type="entry name" value="TPR"/>
    <property type="match status" value="1"/>
</dbReference>
<evidence type="ECO:0000313" key="5">
    <source>
        <dbReference type="Proteomes" id="UP000324209"/>
    </source>
</evidence>
<dbReference type="KEGG" id="ock:EXM22_13495"/>
<keyword evidence="1" id="KW-0802">TPR repeat</keyword>
<dbReference type="SMART" id="SM00028">
    <property type="entry name" value="TPR"/>
    <property type="match status" value="4"/>
</dbReference>
<dbReference type="EMBL" id="CP036150">
    <property type="protein sequence ID" value="QEN08957.1"/>
    <property type="molecule type" value="Genomic_DNA"/>
</dbReference>
<dbReference type="PANTHER" id="PTHR41773:SF1">
    <property type="entry name" value="RELA_SPOT DOMAIN-CONTAINING PROTEIN"/>
    <property type="match status" value="1"/>
</dbReference>
<sequence length="407" mass="46510">MDEATFHIEAKEKLETRYNEALPAFSATLNILNDMIYAGAHEKGLSVTVRHRVKEFSSWHAKFLRNISLGKDKKPLAITDILGIRIICPFLEEIEAISNMLQELFQITEYEVKGAEYPYQYFGYESVHFLIVLPEDTYSSDSPILDFLNPLVCEIQVRTILQEAWAEVEHELVYKSEFSPLDEPLKRKLAALNANLTLSDIMFQEIRAYQRELNSALNQRRKDFYDCISQNPQKDRESESRAPEKNQPPSIIQETIDTLLLRGLLAHNENHYSEAIEIYSTILLRKINNDIRAVILVHRGMAYFSSNLQDAALEDFNQAIELNPGQTKARYYRAVHARVNGNLSDALSDIEECIKAEPYNIEFITARAETLAAAGKLQSAIEDCRIVLKLAPDFKPALKLLHSLETS</sequence>
<dbReference type="GO" id="GO:0015969">
    <property type="term" value="P:guanosine tetraphosphate metabolic process"/>
    <property type="evidence" value="ECO:0007669"/>
    <property type="project" value="InterPro"/>
</dbReference>
<dbReference type="RefSeq" id="WP_149487036.1">
    <property type="nucleotide sequence ID" value="NZ_CP036150.1"/>
</dbReference>
<reference evidence="4 5" key="1">
    <citation type="submission" date="2019-02" db="EMBL/GenBank/DDBJ databases">
        <title>Complete Genome Sequence and Methylome Analysis of free living Spirochaetas.</title>
        <authorList>
            <person name="Fomenkov A."/>
            <person name="Dubinina G."/>
            <person name="Leshcheva N."/>
            <person name="Mikheeva N."/>
            <person name="Grabovich M."/>
            <person name="Vincze T."/>
            <person name="Roberts R.J."/>
        </authorList>
    </citation>
    <scope>NUCLEOTIDE SEQUENCE [LARGE SCALE GENOMIC DNA]</scope>
    <source>
        <strain evidence="4 5">K2</strain>
    </source>
</reference>
<dbReference type="InterPro" id="IPR019734">
    <property type="entry name" value="TPR_rpt"/>
</dbReference>
<dbReference type="CDD" id="cd05399">
    <property type="entry name" value="NT_Rel-Spo_like"/>
    <property type="match status" value="1"/>
</dbReference>
<evidence type="ECO:0000259" key="3">
    <source>
        <dbReference type="SMART" id="SM00954"/>
    </source>
</evidence>
<dbReference type="Gene3D" id="1.25.40.10">
    <property type="entry name" value="Tetratricopeptide repeat domain"/>
    <property type="match status" value="2"/>
</dbReference>
<name>A0A5C1QN45_9SPIO</name>
<evidence type="ECO:0000313" key="4">
    <source>
        <dbReference type="EMBL" id="QEN08957.1"/>
    </source>
</evidence>
<dbReference type="SMART" id="SM00954">
    <property type="entry name" value="RelA_SpoT"/>
    <property type="match status" value="1"/>
</dbReference>